<dbReference type="SMART" id="SM00385">
    <property type="entry name" value="CYCLIN"/>
    <property type="match status" value="1"/>
</dbReference>
<dbReference type="SUPFAM" id="SSF47954">
    <property type="entry name" value="Cyclin-like"/>
    <property type="match status" value="1"/>
</dbReference>
<dbReference type="Pfam" id="PF00134">
    <property type="entry name" value="Cyclin_N"/>
    <property type="match status" value="1"/>
</dbReference>
<dbReference type="GO" id="GO:0005634">
    <property type="term" value="C:nucleus"/>
    <property type="evidence" value="ECO:0007669"/>
    <property type="project" value="TreeGrafter"/>
</dbReference>
<dbReference type="AlphaFoldDB" id="A0A9W8LH09"/>
<dbReference type="InterPro" id="IPR013763">
    <property type="entry name" value="Cyclin-like_dom"/>
</dbReference>
<accession>A0A9W8LH09</accession>
<evidence type="ECO:0000313" key="4">
    <source>
        <dbReference type="Proteomes" id="UP001140217"/>
    </source>
</evidence>
<reference evidence="3" key="1">
    <citation type="submission" date="2022-07" db="EMBL/GenBank/DDBJ databases">
        <title>Phylogenomic reconstructions and comparative analyses of Kickxellomycotina fungi.</title>
        <authorList>
            <person name="Reynolds N.K."/>
            <person name="Stajich J.E."/>
            <person name="Barry K."/>
            <person name="Grigoriev I.V."/>
            <person name="Crous P."/>
            <person name="Smith M.E."/>
        </authorList>
    </citation>
    <scope>NUCLEOTIDE SEQUENCE</scope>
    <source>
        <strain evidence="3">NBRC 105414</strain>
    </source>
</reference>
<dbReference type="OrthoDB" id="10250320at2759"/>
<organism evidence="3 4">
    <name type="scientific">Coemansia javaensis</name>
    <dbReference type="NCBI Taxonomy" id="2761396"/>
    <lineage>
        <taxon>Eukaryota</taxon>
        <taxon>Fungi</taxon>
        <taxon>Fungi incertae sedis</taxon>
        <taxon>Zoopagomycota</taxon>
        <taxon>Kickxellomycotina</taxon>
        <taxon>Kickxellomycetes</taxon>
        <taxon>Kickxellales</taxon>
        <taxon>Kickxellaceae</taxon>
        <taxon>Coemansia</taxon>
    </lineage>
</organism>
<dbReference type="PANTHER" id="PTHR15615:SF108">
    <property type="entry name" value="PROTEIN CNPPD1"/>
    <property type="match status" value="1"/>
</dbReference>
<dbReference type="CDD" id="cd20557">
    <property type="entry name" value="CYCLIN_ScPCL1-like"/>
    <property type="match status" value="1"/>
</dbReference>
<comment type="similarity">
    <text evidence="1">Belongs to the cyclin family.</text>
</comment>
<sequence length="181" mass="19319">MSTAVVVTPAADAIAGIQPPSLRLLQTAACSVKELLRPGGMVSSNLRSNFAHLMAGSPPALPPIETFVCTVARTLGVSALVVATSLVYVERLSGRLPRSASGRADTPYRIFLAALLLADKYWSDRAVTIKSLVVAAGGLFRHREILAMERALLRVLRFDLSVSPEHIRRFADDLGLDIGAA</sequence>
<evidence type="ECO:0000256" key="1">
    <source>
        <dbReference type="RuleBase" id="RU000383"/>
    </source>
</evidence>
<dbReference type="GO" id="GO:0019901">
    <property type="term" value="F:protein kinase binding"/>
    <property type="evidence" value="ECO:0007669"/>
    <property type="project" value="InterPro"/>
</dbReference>
<proteinExistence type="inferred from homology"/>
<name>A0A9W8LH09_9FUNG</name>
<dbReference type="Proteomes" id="UP001140217">
    <property type="component" value="Unassembled WGS sequence"/>
</dbReference>
<dbReference type="GO" id="GO:0016538">
    <property type="term" value="F:cyclin-dependent protein serine/threonine kinase regulator activity"/>
    <property type="evidence" value="ECO:0007669"/>
    <property type="project" value="TreeGrafter"/>
</dbReference>
<feature type="domain" description="Cyclin-like" evidence="2">
    <location>
        <begin position="66"/>
        <end position="154"/>
    </location>
</feature>
<dbReference type="InterPro" id="IPR006671">
    <property type="entry name" value="Cyclin_N"/>
</dbReference>
<keyword evidence="4" id="KW-1185">Reference proteome</keyword>
<comment type="caution">
    <text evidence="3">The sequence shown here is derived from an EMBL/GenBank/DDBJ whole genome shotgun (WGS) entry which is preliminary data.</text>
</comment>
<dbReference type="InterPro" id="IPR036915">
    <property type="entry name" value="Cyclin-like_sf"/>
</dbReference>
<dbReference type="InterPro" id="IPR013922">
    <property type="entry name" value="Cyclin_PHO80-like"/>
</dbReference>
<dbReference type="GO" id="GO:0000307">
    <property type="term" value="C:cyclin-dependent protein kinase holoenzyme complex"/>
    <property type="evidence" value="ECO:0007669"/>
    <property type="project" value="TreeGrafter"/>
</dbReference>
<protein>
    <recommendedName>
        <fullName evidence="2">Cyclin-like domain-containing protein</fullName>
    </recommendedName>
</protein>
<evidence type="ECO:0000313" key="3">
    <source>
        <dbReference type="EMBL" id="KAJ2780155.1"/>
    </source>
</evidence>
<dbReference type="EMBL" id="JANBUL010000148">
    <property type="protein sequence ID" value="KAJ2780155.1"/>
    <property type="molecule type" value="Genomic_DNA"/>
</dbReference>
<dbReference type="PANTHER" id="PTHR15615">
    <property type="match status" value="1"/>
</dbReference>
<keyword evidence="1" id="KW-0195">Cyclin</keyword>
<dbReference type="Gene3D" id="1.10.472.10">
    <property type="entry name" value="Cyclin-like"/>
    <property type="match status" value="1"/>
</dbReference>
<gene>
    <name evidence="3" type="ORF">H4R18_003603</name>
</gene>
<evidence type="ECO:0000259" key="2">
    <source>
        <dbReference type="SMART" id="SM00385"/>
    </source>
</evidence>